<dbReference type="Proteomes" id="UP001190700">
    <property type="component" value="Unassembled WGS sequence"/>
</dbReference>
<evidence type="ECO:0000313" key="2">
    <source>
        <dbReference type="Proteomes" id="UP001190700"/>
    </source>
</evidence>
<accession>A0AAE0CDZ9</accession>
<dbReference type="AlphaFoldDB" id="A0AAE0CDZ9"/>
<sequence length="147" mass="15630">MLNVTGGSYVLDSLSLYVYGRMEVLVGQLTLRGSTVSETGKTAALVNAGEIWSGSSCLALQGAVRVENSGRIRCKGIVSSWTLDDTVEVVNTGNMDLGLKNFHANLVNHGNFSMRNGRVDAHDAAFTGFGMAAQATLQENKDLSDQS</sequence>
<keyword evidence="2" id="KW-1185">Reference proteome</keyword>
<evidence type="ECO:0000313" key="1">
    <source>
        <dbReference type="EMBL" id="KAK3252529.1"/>
    </source>
</evidence>
<name>A0AAE0CDZ9_9CHLO</name>
<comment type="caution">
    <text evidence="1">The sequence shown here is derived from an EMBL/GenBank/DDBJ whole genome shotgun (WGS) entry which is preliminary data.</text>
</comment>
<organism evidence="1 2">
    <name type="scientific">Cymbomonas tetramitiformis</name>
    <dbReference type="NCBI Taxonomy" id="36881"/>
    <lineage>
        <taxon>Eukaryota</taxon>
        <taxon>Viridiplantae</taxon>
        <taxon>Chlorophyta</taxon>
        <taxon>Pyramimonadophyceae</taxon>
        <taxon>Pyramimonadales</taxon>
        <taxon>Pyramimonadaceae</taxon>
        <taxon>Cymbomonas</taxon>
    </lineage>
</organism>
<reference evidence="1 2" key="1">
    <citation type="journal article" date="2015" name="Genome Biol. Evol.">
        <title>Comparative Genomics of a Bacterivorous Green Alga Reveals Evolutionary Causalities and Consequences of Phago-Mixotrophic Mode of Nutrition.</title>
        <authorList>
            <person name="Burns J.A."/>
            <person name="Paasch A."/>
            <person name="Narechania A."/>
            <person name="Kim E."/>
        </authorList>
    </citation>
    <scope>NUCLEOTIDE SEQUENCE [LARGE SCALE GENOMIC DNA]</scope>
    <source>
        <strain evidence="1 2">PLY_AMNH</strain>
    </source>
</reference>
<protein>
    <submittedName>
        <fullName evidence="1">Uncharacterized protein</fullName>
    </submittedName>
</protein>
<proteinExistence type="predicted"/>
<dbReference type="EMBL" id="LGRX02025355">
    <property type="protein sequence ID" value="KAK3252529.1"/>
    <property type="molecule type" value="Genomic_DNA"/>
</dbReference>
<gene>
    <name evidence="1" type="ORF">CYMTET_38175</name>
</gene>